<feature type="region of interest" description="Disordered" evidence="1">
    <location>
        <begin position="415"/>
        <end position="450"/>
    </location>
</feature>
<evidence type="ECO:0000256" key="1">
    <source>
        <dbReference type="SAM" id="MobiDB-lite"/>
    </source>
</evidence>
<reference evidence="3" key="1">
    <citation type="submission" date="2017-03" db="EMBL/GenBank/DDBJ databases">
        <title>Genomes of endolithic fungi from Antarctica.</title>
        <authorList>
            <person name="Coleine C."/>
            <person name="Masonjones S."/>
            <person name="Stajich J.E."/>
        </authorList>
    </citation>
    <scope>NUCLEOTIDE SEQUENCE [LARGE SCALE GENOMIC DNA]</scope>
    <source>
        <strain evidence="3">CCFEE 5527</strain>
    </source>
</reference>
<accession>A0A1V8SU45</accession>
<keyword evidence="3" id="KW-1185">Reference proteome</keyword>
<sequence>MLVDTGNEVRVSVPVGRIEYGAGLDVLIDVTELSVSVPVAEEKGPVSVTVNEEILLVGDPRTTETSLVPTVMTVVVRLALEDLDSVAGSAVVIVALVEGFRSVVAPAVSGIEVEIVDAAVDVLVSLSGVVTGTTTLLLLLLDVADEASVPVLAVEETDALEEDLLLDVVLSVATGVLVAVDVASVPVAVATVEVAVVSAALDAPELVVAPLLAAGELDAAEDEGDATSVSVEVATDEEPDEDVTGTGIAVTPSLPVEVLSVNTGAVVSDTGTGITVTEPSELSAESELAKAESVIVAAMLLSSEFSEDDKLERAAVAALVMEAGTLVGALVPLLVASERADDATNDATLDACDAAEDNTLDRSVAVVAALDGVEAMLDGVEVNRVGTTPMPGILVVVMITVPFGAVVGDASEPVGADPGCVESDGSPEGRPLPKGAVKPKPSLSVGRPGGPGCPSANAVTFAALGAVTPASAADEVGEVVGPSMTVDKPTMIGPVVEDEEVVTGVDASVVAGAVGTTSDERPGPAEADGEDVGSSVADLEEMISVDSLLVGSTKGGSKPPVGAVPGNVGDGWSEGNTPVGAPNAKSVVSLALVSDATLELDLKVGSTMILGKLLLGAVLGSIGRPGNPALGTKEPVGGSVVVSPDDTTELDVVLSVVVAAEELVLLLKLDIELE</sequence>
<dbReference type="InParanoid" id="A0A1V8SU45"/>
<dbReference type="Proteomes" id="UP000192596">
    <property type="component" value="Unassembled WGS sequence"/>
</dbReference>
<comment type="caution">
    <text evidence="2">The sequence shown here is derived from an EMBL/GenBank/DDBJ whole genome shotgun (WGS) entry which is preliminary data.</text>
</comment>
<organism evidence="2 3">
    <name type="scientific">Cryoendolithus antarcticus</name>
    <dbReference type="NCBI Taxonomy" id="1507870"/>
    <lineage>
        <taxon>Eukaryota</taxon>
        <taxon>Fungi</taxon>
        <taxon>Dikarya</taxon>
        <taxon>Ascomycota</taxon>
        <taxon>Pezizomycotina</taxon>
        <taxon>Dothideomycetes</taxon>
        <taxon>Dothideomycetidae</taxon>
        <taxon>Cladosporiales</taxon>
        <taxon>Cladosporiaceae</taxon>
        <taxon>Cryoendolithus</taxon>
    </lineage>
</organism>
<name>A0A1V8SU45_9PEZI</name>
<dbReference type="EMBL" id="NAJO01000027">
    <property type="protein sequence ID" value="OQO02564.1"/>
    <property type="molecule type" value="Genomic_DNA"/>
</dbReference>
<gene>
    <name evidence="2" type="ORF">B0A48_12092</name>
</gene>
<protein>
    <submittedName>
        <fullName evidence="2">Uncharacterized protein</fullName>
    </submittedName>
</protein>
<proteinExistence type="predicted"/>
<dbReference type="AlphaFoldDB" id="A0A1V8SU45"/>
<evidence type="ECO:0000313" key="3">
    <source>
        <dbReference type="Proteomes" id="UP000192596"/>
    </source>
</evidence>
<evidence type="ECO:0000313" key="2">
    <source>
        <dbReference type="EMBL" id="OQO02564.1"/>
    </source>
</evidence>